<evidence type="ECO:0000313" key="1">
    <source>
        <dbReference type="EMBL" id="KAK7809437.1"/>
    </source>
</evidence>
<dbReference type="AlphaFoldDB" id="A0AAW0I5H8"/>
<name>A0AAW0I5H8_QUESU</name>
<proteinExistence type="predicted"/>
<keyword evidence="2" id="KW-1185">Reference proteome</keyword>
<dbReference type="PANTHER" id="PTHR31066:SF66">
    <property type="entry name" value="PB1 DOMAIN-CONTAINING PROTEIN"/>
    <property type="match status" value="1"/>
</dbReference>
<dbReference type="EMBL" id="PKMF04002340">
    <property type="protein sequence ID" value="KAK7809437.1"/>
    <property type="molecule type" value="Genomic_DNA"/>
</dbReference>
<gene>
    <name evidence="1" type="ORF">CFP56_008394</name>
</gene>
<protein>
    <submittedName>
        <fullName evidence="1">Uncharacterized protein</fullName>
    </submittedName>
</protein>
<dbReference type="PANTHER" id="PTHR31066">
    <property type="entry name" value="OS05G0427100 PROTEIN-RELATED"/>
    <property type="match status" value="1"/>
</dbReference>
<dbReference type="Proteomes" id="UP000237347">
    <property type="component" value="Unassembled WGS sequence"/>
</dbReference>
<accession>A0AAW0I5H8</accession>
<reference evidence="1 2" key="1">
    <citation type="journal article" date="2018" name="Sci. Data">
        <title>The draft genome sequence of cork oak.</title>
        <authorList>
            <person name="Ramos A.M."/>
            <person name="Usie A."/>
            <person name="Barbosa P."/>
            <person name="Barros P.M."/>
            <person name="Capote T."/>
            <person name="Chaves I."/>
            <person name="Simoes F."/>
            <person name="Abreu I."/>
            <person name="Carrasquinho I."/>
            <person name="Faro C."/>
            <person name="Guimaraes J.B."/>
            <person name="Mendonca D."/>
            <person name="Nobrega F."/>
            <person name="Rodrigues L."/>
            <person name="Saibo N.J.M."/>
            <person name="Varela M.C."/>
            <person name="Egas C."/>
            <person name="Matos J."/>
            <person name="Miguel C.M."/>
            <person name="Oliveira M.M."/>
            <person name="Ricardo C.P."/>
            <person name="Goncalves S."/>
        </authorList>
    </citation>
    <scope>NUCLEOTIDE SEQUENCE [LARGE SCALE GENOMIC DNA]</scope>
    <source>
        <strain evidence="2">cv. HL8</strain>
    </source>
</reference>
<sequence length="105" mass="12073">MESNNNKNIETIKFLCSYGEKILPRYTDDTLHYAGDLTCVLTVDRSISFTIDGEARRCQLPTGNLETLISITSDNRLRRNGWQSYLRCHPAVDSQSSLLRPFFRL</sequence>
<comment type="caution">
    <text evidence="1">The sequence shown here is derived from an EMBL/GenBank/DDBJ whole genome shotgun (WGS) entry which is preliminary data.</text>
</comment>
<evidence type="ECO:0000313" key="2">
    <source>
        <dbReference type="Proteomes" id="UP000237347"/>
    </source>
</evidence>
<dbReference type="InterPro" id="IPR053198">
    <property type="entry name" value="Gynoecium_Dev_Regulator"/>
</dbReference>
<organism evidence="1 2">
    <name type="scientific">Quercus suber</name>
    <name type="common">Cork oak</name>
    <dbReference type="NCBI Taxonomy" id="58331"/>
    <lineage>
        <taxon>Eukaryota</taxon>
        <taxon>Viridiplantae</taxon>
        <taxon>Streptophyta</taxon>
        <taxon>Embryophyta</taxon>
        <taxon>Tracheophyta</taxon>
        <taxon>Spermatophyta</taxon>
        <taxon>Magnoliopsida</taxon>
        <taxon>eudicotyledons</taxon>
        <taxon>Gunneridae</taxon>
        <taxon>Pentapetalae</taxon>
        <taxon>rosids</taxon>
        <taxon>fabids</taxon>
        <taxon>Fagales</taxon>
        <taxon>Fagaceae</taxon>
        <taxon>Quercus</taxon>
    </lineage>
</organism>